<sequence>MYMSVRVYLVTAVCQVSLGFQNPGHRTWELGEACDSLLQPVKLHGTRRAARPSGATSHSDPDLPSGSVSRWSAYLRRVRVVVPRLCSELCPDSRTGGQREVL</sequence>
<comment type="caution">
    <text evidence="2">The sequence shown here is derived from an EMBL/GenBank/DDBJ whole genome shotgun (WGS) entry which is preliminary data.</text>
</comment>
<feature type="region of interest" description="Disordered" evidence="1">
    <location>
        <begin position="45"/>
        <end position="68"/>
    </location>
</feature>
<protein>
    <submittedName>
        <fullName evidence="2">Uncharacterized protein</fullName>
    </submittedName>
</protein>
<accession>A0A4Z2F4C9</accession>
<proteinExistence type="predicted"/>
<evidence type="ECO:0000313" key="3">
    <source>
        <dbReference type="Proteomes" id="UP000314294"/>
    </source>
</evidence>
<name>A0A4Z2F4C9_9TELE</name>
<dbReference type="EMBL" id="SRLO01001784">
    <property type="protein sequence ID" value="TNN35342.1"/>
    <property type="molecule type" value="Genomic_DNA"/>
</dbReference>
<dbReference type="AlphaFoldDB" id="A0A4Z2F4C9"/>
<reference evidence="2 3" key="1">
    <citation type="submission" date="2019-03" db="EMBL/GenBank/DDBJ databases">
        <title>First draft genome of Liparis tanakae, snailfish: a comprehensive survey of snailfish specific genes.</title>
        <authorList>
            <person name="Kim W."/>
            <person name="Song I."/>
            <person name="Jeong J.-H."/>
            <person name="Kim D."/>
            <person name="Kim S."/>
            <person name="Ryu S."/>
            <person name="Song J.Y."/>
            <person name="Lee S.K."/>
        </authorList>
    </citation>
    <scope>NUCLEOTIDE SEQUENCE [LARGE SCALE GENOMIC DNA]</scope>
    <source>
        <tissue evidence="2">Muscle</tissue>
    </source>
</reference>
<gene>
    <name evidence="2" type="ORF">EYF80_054487</name>
</gene>
<evidence type="ECO:0000313" key="2">
    <source>
        <dbReference type="EMBL" id="TNN35342.1"/>
    </source>
</evidence>
<evidence type="ECO:0000256" key="1">
    <source>
        <dbReference type="SAM" id="MobiDB-lite"/>
    </source>
</evidence>
<keyword evidence="3" id="KW-1185">Reference proteome</keyword>
<dbReference type="Proteomes" id="UP000314294">
    <property type="component" value="Unassembled WGS sequence"/>
</dbReference>
<organism evidence="2 3">
    <name type="scientific">Liparis tanakae</name>
    <name type="common">Tanaka's snailfish</name>
    <dbReference type="NCBI Taxonomy" id="230148"/>
    <lineage>
        <taxon>Eukaryota</taxon>
        <taxon>Metazoa</taxon>
        <taxon>Chordata</taxon>
        <taxon>Craniata</taxon>
        <taxon>Vertebrata</taxon>
        <taxon>Euteleostomi</taxon>
        <taxon>Actinopterygii</taxon>
        <taxon>Neopterygii</taxon>
        <taxon>Teleostei</taxon>
        <taxon>Neoteleostei</taxon>
        <taxon>Acanthomorphata</taxon>
        <taxon>Eupercaria</taxon>
        <taxon>Perciformes</taxon>
        <taxon>Cottioidei</taxon>
        <taxon>Cottales</taxon>
        <taxon>Liparidae</taxon>
        <taxon>Liparis</taxon>
    </lineage>
</organism>